<evidence type="ECO:0000256" key="1">
    <source>
        <dbReference type="SAM" id="MobiDB-lite"/>
    </source>
</evidence>
<name>A0A0E9VXX5_ANGAN</name>
<proteinExistence type="predicted"/>
<reference evidence="2" key="1">
    <citation type="submission" date="2014-11" db="EMBL/GenBank/DDBJ databases">
        <authorList>
            <person name="Amaro Gonzalez C."/>
        </authorList>
    </citation>
    <scope>NUCLEOTIDE SEQUENCE</scope>
</reference>
<accession>A0A0E9VXX5</accession>
<organism evidence="2">
    <name type="scientific">Anguilla anguilla</name>
    <name type="common">European freshwater eel</name>
    <name type="synonym">Muraena anguilla</name>
    <dbReference type="NCBI Taxonomy" id="7936"/>
    <lineage>
        <taxon>Eukaryota</taxon>
        <taxon>Metazoa</taxon>
        <taxon>Chordata</taxon>
        <taxon>Craniata</taxon>
        <taxon>Vertebrata</taxon>
        <taxon>Euteleostomi</taxon>
        <taxon>Actinopterygii</taxon>
        <taxon>Neopterygii</taxon>
        <taxon>Teleostei</taxon>
        <taxon>Anguilliformes</taxon>
        <taxon>Anguillidae</taxon>
        <taxon>Anguilla</taxon>
    </lineage>
</organism>
<feature type="compositionally biased region" description="Basic and acidic residues" evidence="1">
    <location>
        <begin position="25"/>
        <end position="35"/>
    </location>
</feature>
<dbReference type="EMBL" id="GBXM01025650">
    <property type="protein sequence ID" value="JAH82927.1"/>
    <property type="molecule type" value="Transcribed_RNA"/>
</dbReference>
<sequence length="35" mass="4099">MTTYFYGTGGTARATTFGQSRRSIRKETPERREER</sequence>
<dbReference type="AlphaFoldDB" id="A0A0E9VXX5"/>
<feature type="region of interest" description="Disordered" evidence="1">
    <location>
        <begin position="1"/>
        <end position="35"/>
    </location>
</feature>
<feature type="compositionally biased region" description="Low complexity" evidence="1">
    <location>
        <begin position="1"/>
        <end position="18"/>
    </location>
</feature>
<evidence type="ECO:0000313" key="2">
    <source>
        <dbReference type="EMBL" id="JAH82927.1"/>
    </source>
</evidence>
<reference evidence="2" key="2">
    <citation type="journal article" date="2015" name="Fish Shellfish Immunol.">
        <title>Early steps in the European eel (Anguilla anguilla)-Vibrio vulnificus interaction in the gills: Role of the RtxA13 toxin.</title>
        <authorList>
            <person name="Callol A."/>
            <person name="Pajuelo D."/>
            <person name="Ebbesson L."/>
            <person name="Teles M."/>
            <person name="MacKenzie S."/>
            <person name="Amaro C."/>
        </authorList>
    </citation>
    <scope>NUCLEOTIDE SEQUENCE</scope>
</reference>
<protein>
    <submittedName>
        <fullName evidence="2">Uncharacterized protein</fullName>
    </submittedName>
</protein>